<dbReference type="PANTHER" id="PTHR47197:SF3">
    <property type="entry name" value="DIHYDRO-HEME D1 DEHYDROGENASE"/>
    <property type="match status" value="1"/>
</dbReference>
<proteinExistence type="predicted"/>
<protein>
    <recommendedName>
        <fullName evidence="4">YNCE-like beta-propeller domain-containing protein</fullName>
    </recommendedName>
</protein>
<feature type="domain" description="YNCE-like beta-propeller" evidence="4">
    <location>
        <begin position="115"/>
        <end position="353"/>
    </location>
</feature>
<dbReference type="PANTHER" id="PTHR47197">
    <property type="entry name" value="PROTEIN NIRF"/>
    <property type="match status" value="1"/>
</dbReference>
<name>A0A4P6WTS3_9ENTR</name>
<evidence type="ECO:0000256" key="3">
    <source>
        <dbReference type="SAM" id="SignalP"/>
    </source>
</evidence>
<evidence type="ECO:0000256" key="1">
    <source>
        <dbReference type="ARBA" id="ARBA00022729"/>
    </source>
</evidence>
<dbReference type="InterPro" id="IPR051200">
    <property type="entry name" value="Host-pathogen_enzymatic-act"/>
</dbReference>
<dbReference type="Gene3D" id="2.130.10.10">
    <property type="entry name" value="YVTN repeat-like/Quinoprotein amine dehydrogenase"/>
    <property type="match status" value="4"/>
</dbReference>
<evidence type="ECO:0000313" key="6">
    <source>
        <dbReference type="Proteomes" id="UP000293850"/>
    </source>
</evidence>
<accession>A0A4P6WTS3</accession>
<feature type="region of interest" description="Disordered" evidence="2">
    <location>
        <begin position="78"/>
        <end position="108"/>
    </location>
</feature>
<feature type="chain" id="PRO_5020337106" description="YNCE-like beta-propeller domain-containing protein" evidence="3">
    <location>
        <begin position="25"/>
        <end position="363"/>
    </location>
</feature>
<dbReference type="Pfam" id="PF21783">
    <property type="entry name" value="YNCE"/>
    <property type="match status" value="1"/>
</dbReference>
<dbReference type="RefSeq" id="WP_133086738.1">
    <property type="nucleotide sequence ID" value="NZ_CP037864.1"/>
</dbReference>
<dbReference type="KEGG" id="cars:E1B03_19030"/>
<dbReference type="InterPro" id="IPR011048">
    <property type="entry name" value="Haem_d1_sf"/>
</dbReference>
<dbReference type="InterPro" id="IPR015943">
    <property type="entry name" value="WD40/YVTN_repeat-like_dom_sf"/>
</dbReference>
<evidence type="ECO:0000313" key="5">
    <source>
        <dbReference type="EMBL" id="QBM24408.1"/>
    </source>
</evidence>
<dbReference type="NCBIfam" id="TIGR02276">
    <property type="entry name" value="beta_rpt_yvtn"/>
    <property type="match status" value="5"/>
</dbReference>
<dbReference type="Proteomes" id="UP000293850">
    <property type="component" value="Chromosome"/>
</dbReference>
<keyword evidence="1 3" id="KW-0732">Signal</keyword>
<dbReference type="InterPro" id="IPR048433">
    <property type="entry name" value="YNCE-like_beta-prop"/>
</dbReference>
<organism evidence="5 6">
    <name type="scientific">Citrobacter arsenatis</name>
    <dbReference type="NCBI Taxonomy" id="2546350"/>
    <lineage>
        <taxon>Bacteria</taxon>
        <taxon>Pseudomonadati</taxon>
        <taxon>Pseudomonadota</taxon>
        <taxon>Gammaproteobacteria</taxon>
        <taxon>Enterobacterales</taxon>
        <taxon>Enterobacteriaceae</taxon>
        <taxon>Citrobacter</taxon>
    </lineage>
</organism>
<keyword evidence="6" id="KW-1185">Reference proteome</keyword>
<dbReference type="EMBL" id="CP037864">
    <property type="protein sequence ID" value="QBM24408.1"/>
    <property type="molecule type" value="Genomic_DNA"/>
</dbReference>
<feature type="signal peptide" evidence="3">
    <location>
        <begin position="1"/>
        <end position="24"/>
    </location>
</feature>
<dbReference type="AlphaFoldDB" id="A0A4P6WTS3"/>
<feature type="compositionally biased region" description="Basic and acidic residues" evidence="2">
    <location>
        <begin position="84"/>
        <end position="108"/>
    </location>
</feature>
<reference evidence="5 6" key="1">
    <citation type="submission" date="2019-03" db="EMBL/GenBank/DDBJ databases">
        <title>Complete genome sequence of an arsenate-respiring bacteria, Citrobacter sp. LY-1.</title>
        <authorList>
            <person name="Wang H."/>
            <person name="Liu Y."/>
            <person name="Li Q."/>
            <person name="Huang J."/>
        </authorList>
    </citation>
    <scope>NUCLEOTIDE SEQUENCE [LARGE SCALE GENOMIC DNA]</scope>
    <source>
        <strain evidence="5 6">LY-1</strain>
    </source>
</reference>
<sequence length="363" mass="38469">MISKNKILIAMQISMLAWSGYTFAADRVYVANEGADSVNVLDAASLKTVDKVHVGKMPHNVQVSPDNKTVWVTNLGANGTHSSGSEHMDMSKDTHSEKMDMGKDSHAGKKEHGEVWVINAENDTVISKIPVGAHPAHVVVTPDGKMAYISNSADNTISVIDAEHLKNLTTINVGKFPHGLRVSPDGKEVYIANMKGGSVSVVDTASNKEVSQIPLGKMPAQVGFSPDGKLVFVSLSGEDAVAVIDTATRKVVKKINVGTVPIQLFGTPDGKSMLVTNQGSKSKPGNTINMIDIASLTVAKTITTGDGAHGVVVDKNGKYAYVTNSFANSVSMIDINERKVVNTLPVDNNPNGISWGSVEVTPK</sequence>
<dbReference type="InterPro" id="IPR011964">
    <property type="entry name" value="YVTN_b-propeller_repeat"/>
</dbReference>
<gene>
    <name evidence="5" type="ORF">E1B03_19030</name>
</gene>
<evidence type="ECO:0000256" key="2">
    <source>
        <dbReference type="SAM" id="MobiDB-lite"/>
    </source>
</evidence>
<evidence type="ECO:0000259" key="4">
    <source>
        <dbReference type="Pfam" id="PF21783"/>
    </source>
</evidence>
<dbReference type="SUPFAM" id="SSF51004">
    <property type="entry name" value="C-terminal (heme d1) domain of cytochrome cd1-nitrite reductase"/>
    <property type="match status" value="1"/>
</dbReference>